<dbReference type="Proteomes" id="UP000327118">
    <property type="component" value="Unassembled WGS sequence"/>
</dbReference>
<feature type="transmembrane region" description="Helical" evidence="12">
    <location>
        <begin position="109"/>
        <end position="128"/>
    </location>
</feature>
<evidence type="ECO:0000256" key="7">
    <source>
        <dbReference type="ARBA" id="ARBA00022982"/>
    </source>
</evidence>
<evidence type="ECO:0000256" key="12">
    <source>
        <dbReference type="SAM" id="Phobius"/>
    </source>
</evidence>
<comment type="cofactor">
    <cofactor evidence="1">
        <name>heme b</name>
        <dbReference type="ChEBI" id="CHEBI:60344"/>
    </cofactor>
</comment>
<evidence type="ECO:0000256" key="10">
    <source>
        <dbReference type="ARBA" id="ARBA00023136"/>
    </source>
</evidence>
<sequence length="241" mass="25934">MASATGIPQGHPHTIEAREDEPLLGGPGDVVQKEDEYIFYNLFTGTASLAQFGIWIIAILVWSGIFSHPLILFSAHPLLNSSALLLQVQAALILQPTATPQQKLKGTRIHYAIQTVSVAAFSAAFIIIEVNKGNHARFTSPHGVMGLITYILIIIQAVGGVIQYFAPVKILGSVDNGKKLYKYHRLSGYVLLLLELATVAAATRTSYNLAVLSIPLWGVIVGAVLVISGTGSRIKKRKLGL</sequence>
<keyword evidence="15" id="KW-1185">Reference proteome</keyword>
<keyword evidence="6" id="KW-0479">Metal-binding</keyword>
<dbReference type="CDD" id="cd08761">
    <property type="entry name" value="Cyt_b561_CYB561D2_like"/>
    <property type="match status" value="1"/>
</dbReference>
<dbReference type="GO" id="GO:0046872">
    <property type="term" value="F:metal ion binding"/>
    <property type="evidence" value="ECO:0007669"/>
    <property type="project" value="UniProtKB-KW"/>
</dbReference>
<keyword evidence="5 12" id="KW-0812">Transmembrane</keyword>
<dbReference type="GO" id="GO:0140575">
    <property type="term" value="F:transmembrane monodehydroascorbate reductase activity"/>
    <property type="evidence" value="ECO:0007669"/>
    <property type="project" value="InterPro"/>
</dbReference>
<dbReference type="Pfam" id="PF03188">
    <property type="entry name" value="Cytochrom_B561"/>
    <property type="match status" value="1"/>
</dbReference>
<keyword evidence="7" id="KW-0249">Electron transport</keyword>
<keyword evidence="3" id="KW-0813">Transport</keyword>
<keyword evidence="8 12" id="KW-1133">Transmembrane helix</keyword>
<dbReference type="PANTHER" id="PTHR15422">
    <property type="entry name" value="OS05G0565100 PROTEIN"/>
    <property type="match status" value="1"/>
</dbReference>
<dbReference type="EMBL" id="ML739079">
    <property type="protein sequence ID" value="KAE8354134.1"/>
    <property type="molecule type" value="Genomic_DNA"/>
</dbReference>
<dbReference type="OrthoDB" id="432881at2759"/>
<evidence type="ECO:0000256" key="3">
    <source>
        <dbReference type="ARBA" id="ARBA00022448"/>
    </source>
</evidence>
<feature type="transmembrane region" description="Helical" evidence="12">
    <location>
        <begin position="148"/>
        <end position="166"/>
    </location>
</feature>
<keyword evidence="10 12" id="KW-0472">Membrane</keyword>
<evidence type="ECO:0000256" key="1">
    <source>
        <dbReference type="ARBA" id="ARBA00001970"/>
    </source>
</evidence>
<evidence type="ECO:0000313" key="15">
    <source>
        <dbReference type="Proteomes" id="UP000327118"/>
    </source>
</evidence>
<evidence type="ECO:0000256" key="6">
    <source>
        <dbReference type="ARBA" id="ARBA00022723"/>
    </source>
</evidence>
<feature type="region of interest" description="Disordered" evidence="11">
    <location>
        <begin position="1"/>
        <end position="26"/>
    </location>
</feature>
<proteinExistence type="predicted"/>
<evidence type="ECO:0000313" key="14">
    <source>
        <dbReference type="EMBL" id="KAE8354134.1"/>
    </source>
</evidence>
<dbReference type="GO" id="GO:0016020">
    <property type="term" value="C:membrane"/>
    <property type="evidence" value="ECO:0007669"/>
    <property type="project" value="UniProtKB-SubCell"/>
</dbReference>
<evidence type="ECO:0000256" key="5">
    <source>
        <dbReference type="ARBA" id="ARBA00022692"/>
    </source>
</evidence>
<dbReference type="InterPro" id="IPR006593">
    <property type="entry name" value="Cyt_b561/ferric_Rdtase_TM"/>
</dbReference>
<accession>A0A5N6Z902</accession>
<keyword evidence="9" id="KW-0408">Iron</keyword>
<protein>
    <recommendedName>
        <fullName evidence="13">Cytochrome b561 domain-containing protein</fullName>
    </recommendedName>
</protein>
<dbReference type="PANTHER" id="PTHR15422:SF45">
    <property type="entry name" value="CYTOCHROME B561 DOMAIN-CONTAINING PROTEIN"/>
    <property type="match status" value="1"/>
</dbReference>
<evidence type="ECO:0000256" key="2">
    <source>
        <dbReference type="ARBA" id="ARBA00004141"/>
    </source>
</evidence>
<dbReference type="InterPro" id="IPR045150">
    <property type="entry name" value="CYB561D1/2"/>
</dbReference>
<keyword evidence="4" id="KW-0349">Heme</keyword>
<dbReference type="SMART" id="SM00665">
    <property type="entry name" value="B561"/>
    <property type="match status" value="1"/>
</dbReference>
<evidence type="ECO:0000259" key="13">
    <source>
        <dbReference type="PROSITE" id="PS50939"/>
    </source>
</evidence>
<reference evidence="15" key="1">
    <citation type="submission" date="2019-04" db="EMBL/GenBank/DDBJ databases">
        <title>Friends and foes A comparative genomics studyof 23 Aspergillus species from section Flavi.</title>
        <authorList>
            <consortium name="DOE Joint Genome Institute"/>
            <person name="Kjaerbolling I."/>
            <person name="Vesth T."/>
            <person name="Frisvad J.C."/>
            <person name="Nybo J.L."/>
            <person name="Theobald S."/>
            <person name="Kildgaard S."/>
            <person name="Isbrandt T."/>
            <person name="Kuo A."/>
            <person name="Sato A."/>
            <person name="Lyhne E.K."/>
            <person name="Kogle M.E."/>
            <person name="Wiebenga A."/>
            <person name="Kun R.S."/>
            <person name="Lubbers R.J."/>
            <person name="Makela M.R."/>
            <person name="Barry K."/>
            <person name="Chovatia M."/>
            <person name="Clum A."/>
            <person name="Daum C."/>
            <person name="Haridas S."/>
            <person name="He G."/>
            <person name="LaButti K."/>
            <person name="Lipzen A."/>
            <person name="Mondo S."/>
            <person name="Riley R."/>
            <person name="Salamov A."/>
            <person name="Simmons B.A."/>
            <person name="Magnuson J.K."/>
            <person name="Henrissat B."/>
            <person name="Mortensen U.H."/>
            <person name="Larsen T.O."/>
            <person name="Devries R.P."/>
            <person name="Grigoriev I.V."/>
            <person name="Machida M."/>
            <person name="Baker S.E."/>
            <person name="Andersen M.R."/>
        </authorList>
    </citation>
    <scope>NUCLEOTIDE SEQUENCE [LARGE SCALE GENOMIC DNA]</scope>
    <source>
        <strain evidence="15">CBS 553.77</strain>
    </source>
</reference>
<comment type="subcellular location">
    <subcellularLocation>
        <location evidence="2">Membrane</location>
        <topology evidence="2">Multi-pass membrane protein</topology>
    </subcellularLocation>
</comment>
<dbReference type="PROSITE" id="PS50939">
    <property type="entry name" value="CYTOCHROME_B561"/>
    <property type="match status" value="1"/>
</dbReference>
<evidence type="ECO:0000256" key="9">
    <source>
        <dbReference type="ARBA" id="ARBA00023004"/>
    </source>
</evidence>
<evidence type="ECO:0000256" key="11">
    <source>
        <dbReference type="SAM" id="MobiDB-lite"/>
    </source>
</evidence>
<evidence type="ECO:0000256" key="4">
    <source>
        <dbReference type="ARBA" id="ARBA00022617"/>
    </source>
</evidence>
<gene>
    <name evidence="14" type="ORF">BDV28DRAFT_131663</name>
</gene>
<dbReference type="AlphaFoldDB" id="A0A5N6Z902"/>
<organism evidence="14 15">
    <name type="scientific">Aspergillus coremiiformis</name>
    <dbReference type="NCBI Taxonomy" id="138285"/>
    <lineage>
        <taxon>Eukaryota</taxon>
        <taxon>Fungi</taxon>
        <taxon>Dikarya</taxon>
        <taxon>Ascomycota</taxon>
        <taxon>Pezizomycotina</taxon>
        <taxon>Eurotiomycetes</taxon>
        <taxon>Eurotiomycetidae</taxon>
        <taxon>Eurotiales</taxon>
        <taxon>Aspergillaceae</taxon>
        <taxon>Aspergillus</taxon>
        <taxon>Aspergillus subgen. Circumdati</taxon>
    </lineage>
</organism>
<feature type="transmembrane region" description="Helical" evidence="12">
    <location>
        <begin position="186"/>
        <end position="203"/>
    </location>
</feature>
<name>A0A5N6Z902_9EURO</name>
<dbReference type="Gene3D" id="1.20.120.1770">
    <property type="match status" value="1"/>
</dbReference>
<feature type="transmembrane region" description="Helical" evidence="12">
    <location>
        <begin position="78"/>
        <end position="97"/>
    </location>
</feature>
<feature type="transmembrane region" description="Helical" evidence="12">
    <location>
        <begin position="209"/>
        <end position="228"/>
    </location>
</feature>
<evidence type="ECO:0000256" key="8">
    <source>
        <dbReference type="ARBA" id="ARBA00022989"/>
    </source>
</evidence>
<feature type="domain" description="Cytochrome b561" evidence="13">
    <location>
        <begin position="40"/>
        <end position="237"/>
    </location>
</feature>